<comment type="caution">
    <text evidence="1">The sequence shown here is derived from an EMBL/GenBank/DDBJ whole genome shotgun (WGS) entry which is preliminary data.</text>
</comment>
<dbReference type="RefSeq" id="WP_345676186.1">
    <property type="nucleotide sequence ID" value="NZ_BAABHS010000010.1"/>
</dbReference>
<gene>
    <name evidence="1" type="ORF">GCM10023205_32470</name>
</gene>
<keyword evidence="2" id="KW-1185">Reference proteome</keyword>
<dbReference type="SUPFAM" id="SSF50969">
    <property type="entry name" value="YVTN repeat-like/Quinoprotein amine dehydrogenase"/>
    <property type="match status" value="1"/>
</dbReference>
<evidence type="ECO:0000313" key="2">
    <source>
        <dbReference type="Proteomes" id="UP001500466"/>
    </source>
</evidence>
<dbReference type="InterPro" id="IPR011044">
    <property type="entry name" value="Quino_amine_DH_bsu"/>
</dbReference>
<name>A0ABP9HAE4_9ACTN</name>
<organism evidence="1 2">
    <name type="scientific">Yinghuangia aomiensis</name>
    <dbReference type="NCBI Taxonomy" id="676205"/>
    <lineage>
        <taxon>Bacteria</taxon>
        <taxon>Bacillati</taxon>
        <taxon>Actinomycetota</taxon>
        <taxon>Actinomycetes</taxon>
        <taxon>Kitasatosporales</taxon>
        <taxon>Streptomycetaceae</taxon>
        <taxon>Yinghuangia</taxon>
    </lineage>
</organism>
<proteinExistence type="predicted"/>
<reference evidence="2" key="1">
    <citation type="journal article" date="2019" name="Int. J. Syst. Evol. Microbiol.">
        <title>The Global Catalogue of Microorganisms (GCM) 10K type strain sequencing project: providing services to taxonomists for standard genome sequencing and annotation.</title>
        <authorList>
            <consortium name="The Broad Institute Genomics Platform"/>
            <consortium name="The Broad Institute Genome Sequencing Center for Infectious Disease"/>
            <person name="Wu L."/>
            <person name="Ma J."/>
        </authorList>
    </citation>
    <scope>NUCLEOTIDE SEQUENCE [LARGE SCALE GENOMIC DNA]</scope>
    <source>
        <strain evidence="2">JCM 17986</strain>
    </source>
</reference>
<protein>
    <submittedName>
        <fullName evidence="1">Uncharacterized protein</fullName>
    </submittedName>
</protein>
<dbReference type="Proteomes" id="UP001500466">
    <property type="component" value="Unassembled WGS sequence"/>
</dbReference>
<evidence type="ECO:0000313" key="1">
    <source>
        <dbReference type="EMBL" id="GAA4965615.1"/>
    </source>
</evidence>
<accession>A0ABP9HAE4</accession>
<dbReference type="EMBL" id="BAABHS010000010">
    <property type="protein sequence ID" value="GAA4965615.1"/>
    <property type="molecule type" value="Genomic_DNA"/>
</dbReference>
<sequence length="443" mass="48372">MLPTLPLPLPAEVVDTYAIDLAAPYTAGWGYQHLDAAYGPGGDLYVLSGLGRYKPGGEAAENPHDRTVALSLLARYAADGGGEPASMAVVRRRTRWSKFGDAWDFRLAVLPDGTVALCGRHDNTYLFDAELTREIGAYTQNSHRRAYEDYEPGTPFASRIAVTPGGRLLCVTAEYGTNQYGNFSANLIGIADTAPTAGERPAIHAFASLDARPKHQLPELDVSSYVMHEGRPVGLEHRPEPALGDLVAEEWAGLYQRRRKWLGTPRPLADDRFVIPVFAELFRSGNRGNAFTFALVDDKGAVLGKLRGMHAYQDSPYTGGCYQVATDPARGRVYHLNRYGLYAWDADGELLAKVSTGIKPFSLLKNFSLLGCSPDGDLVLAQDKQHLLARVPVPADDLAGGLGTAVETGLAAFGKHRTALKKQWAQEAWHWTYRPEAGRLHEL</sequence>